<feature type="domain" description="Putative restriction endonuclease" evidence="1">
    <location>
        <begin position="17"/>
        <end position="168"/>
    </location>
</feature>
<dbReference type="EMBL" id="JBHSBI010000005">
    <property type="protein sequence ID" value="MFC4007873.1"/>
    <property type="molecule type" value="Genomic_DNA"/>
</dbReference>
<dbReference type="PANTHER" id="PTHR35400">
    <property type="entry name" value="SLR1083 PROTEIN"/>
    <property type="match status" value="1"/>
</dbReference>
<sequence>MVRPLEERFRTVRDLFPEFRVETRRGRLLVNESGTWQHNTILFQLLFQLVGPVAARGWEIWPNITVYLGQHADRYVPDLTVVPETPRMEEDHTVHGDSTLLLVSVVSASSFYDDYFVKPGDYSPNGVPFYLVIDPFRREVKLFSEPGGKEYGRETVAMGGEPLTLPDPWNLALDTGKLLYGDDGA</sequence>
<dbReference type="RefSeq" id="WP_379527975.1">
    <property type="nucleotide sequence ID" value="NZ_JBHSBI010000005.1"/>
</dbReference>
<protein>
    <submittedName>
        <fullName evidence="2">Uma2 family endonuclease</fullName>
    </submittedName>
</protein>
<dbReference type="InterPro" id="IPR008538">
    <property type="entry name" value="Uma2"/>
</dbReference>
<evidence type="ECO:0000259" key="1">
    <source>
        <dbReference type="Pfam" id="PF05685"/>
    </source>
</evidence>
<name>A0ABV8G2F5_9ACTN</name>
<dbReference type="InterPro" id="IPR012296">
    <property type="entry name" value="Nuclease_put_TT1808"/>
</dbReference>
<dbReference type="Proteomes" id="UP001595851">
    <property type="component" value="Unassembled WGS sequence"/>
</dbReference>
<accession>A0ABV8G2F5</accession>
<dbReference type="GO" id="GO:0004519">
    <property type="term" value="F:endonuclease activity"/>
    <property type="evidence" value="ECO:0007669"/>
    <property type="project" value="UniProtKB-KW"/>
</dbReference>
<keyword evidence="2" id="KW-0540">Nuclease</keyword>
<reference evidence="3" key="1">
    <citation type="journal article" date="2019" name="Int. J. Syst. Evol. Microbiol.">
        <title>The Global Catalogue of Microorganisms (GCM) 10K type strain sequencing project: providing services to taxonomists for standard genome sequencing and annotation.</title>
        <authorList>
            <consortium name="The Broad Institute Genomics Platform"/>
            <consortium name="The Broad Institute Genome Sequencing Center for Infectious Disease"/>
            <person name="Wu L."/>
            <person name="Ma J."/>
        </authorList>
    </citation>
    <scope>NUCLEOTIDE SEQUENCE [LARGE SCALE GENOMIC DNA]</scope>
    <source>
        <strain evidence="3">TBRC 1276</strain>
    </source>
</reference>
<dbReference type="Gene3D" id="3.90.1570.10">
    <property type="entry name" value="tt1808, chain A"/>
    <property type="match status" value="1"/>
</dbReference>
<keyword evidence="3" id="KW-1185">Reference proteome</keyword>
<comment type="caution">
    <text evidence="2">The sequence shown here is derived from an EMBL/GenBank/DDBJ whole genome shotgun (WGS) entry which is preliminary data.</text>
</comment>
<dbReference type="CDD" id="cd06260">
    <property type="entry name" value="DUF820-like"/>
    <property type="match status" value="1"/>
</dbReference>
<dbReference type="Pfam" id="PF05685">
    <property type="entry name" value="Uma2"/>
    <property type="match status" value="1"/>
</dbReference>
<keyword evidence="2" id="KW-0378">Hydrolase</keyword>
<dbReference type="PANTHER" id="PTHR35400:SF3">
    <property type="entry name" value="SLL1072 PROTEIN"/>
    <property type="match status" value="1"/>
</dbReference>
<dbReference type="SUPFAM" id="SSF52980">
    <property type="entry name" value="Restriction endonuclease-like"/>
    <property type="match status" value="1"/>
</dbReference>
<evidence type="ECO:0000313" key="3">
    <source>
        <dbReference type="Proteomes" id="UP001595851"/>
    </source>
</evidence>
<keyword evidence="2" id="KW-0255">Endonuclease</keyword>
<evidence type="ECO:0000313" key="2">
    <source>
        <dbReference type="EMBL" id="MFC4007873.1"/>
    </source>
</evidence>
<gene>
    <name evidence="2" type="ORF">ACFOY2_11605</name>
</gene>
<dbReference type="InterPro" id="IPR011335">
    <property type="entry name" value="Restrct_endonuc-II-like"/>
</dbReference>
<organism evidence="2 3">
    <name type="scientific">Nonomuraea purpurea</name>
    <dbReference type="NCBI Taxonomy" id="1849276"/>
    <lineage>
        <taxon>Bacteria</taxon>
        <taxon>Bacillati</taxon>
        <taxon>Actinomycetota</taxon>
        <taxon>Actinomycetes</taxon>
        <taxon>Streptosporangiales</taxon>
        <taxon>Streptosporangiaceae</taxon>
        <taxon>Nonomuraea</taxon>
    </lineage>
</organism>
<proteinExistence type="predicted"/>